<dbReference type="SUPFAM" id="SSF103473">
    <property type="entry name" value="MFS general substrate transporter"/>
    <property type="match status" value="1"/>
</dbReference>
<name>A0A3A1UVC3_9BACL</name>
<keyword evidence="1" id="KW-0472">Membrane</keyword>
<keyword evidence="3" id="KW-1185">Reference proteome</keyword>
<keyword evidence="1" id="KW-1133">Transmembrane helix</keyword>
<feature type="transmembrane region" description="Helical" evidence="1">
    <location>
        <begin position="54"/>
        <end position="72"/>
    </location>
</feature>
<dbReference type="EMBL" id="QXQA01000015">
    <property type="protein sequence ID" value="RIX50233.1"/>
    <property type="molecule type" value="Genomic_DNA"/>
</dbReference>
<feature type="transmembrane region" description="Helical" evidence="1">
    <location>
        <begin position="84"/>
        <end position="102"/>
    </location>
</feature>
<dbReference type="RefSeq" id="WP_119601982.1">
    <property type="nucleotide sequence ID" value="NZ_QXQA01000015.1"/>
</dbReference>
<evidence type="ECO:0000256" key="1">
    <source>
        <dbReference type="SAM" id="Phobius"/>
    </source>
</evidence>
<sequence length="132" mass="14626">MAGTVTMLLLAITNKSWLLGIGFLALFILFILRSYFAASPFICLGLFRHKNYSLVLAIAFLISGIGYSLAFLRPQLLTQVHHLAVQMVGYIMILAAAATAILKQTRPPSLTAIYISYSRFCMRSFLSAITFL</sequence>
<evidence type="ECO:0000313" key="2">
    <source>
        <dbReference type="EMBL" id="RIX50233.1"/>
    </source>
</evidence>
<organism evidence="2 3">
    <name type="scientific">Paenibacillus nanensis</name>
    <dbReference type="NCBI Taxonomy" id="393251"/>
    <lineage>
        <taxon>Bacteria</taxon>
        <taxon>Bacillati</taxon>
        <taxon>Bacillota</taxon>
        <taxon>Bacilli</taxon>
        <taxon>Bacillales</taxon>
        <taxon>Paenibacillaceae</taxon>
        <taxon>Paenibacillus</taxon>
    </lineage>
</organism>
<accession>A0A3A1UVC3</accession>
<comment type="caution">
    <text evidence="2">The sequence shown here is derived from an EMBL/GenBank/DDBJ whole genome shotgun (WGS) entry which is preliminary data.</text>
</comment>
<gene>
    <name evidence="2" type="ORF">D3P08_20480</name>
</gene>
<feature type="transmembrane region" description="Helical" evidence="1">
    <location>
        <begin position="17"/>
        <end position="47"/>
    </location>
</feature>
<proteinExistence type="predicted"/>
<dbReference type="InterPro" id="IPR036259">
    <property type="entry name" value="MFS_trans_sf"/>
</dbReference>
<dbReference type="AlphaFoldDB" id="A0A3A1UVC3"/>
<keyword evidence="1" id="KW-0812">Transmembrane</keyword>
<evidence type="ECO:0008006" key="4">
    <source>
        <dbReference type="Google" id="ProtNLM"/>
    </source>
</evidence>
<reference evidence="2 3" key="1">
    <citation type="submission" date="2018-09" db="EMBL/GenBank/DDBJ databases">
        <title>Paenibacillus aracenensis nov. sp. isolated from a cave in southern Spain.</title>
        <authorList>
            <person name="Jurado V."/>
            <person name="Gutierrez-Patricio S."/>
            <person name="Gonzalez-Pimentel J.L."/>
            <person name="Miller A.Z."/>
            <person name="Laiz L."/>
            <person name="Saiz-Jimenez C."/>
        </authorList>
    </citation>
    <scope>NUCLEOTIDE SEQUENCE [LARGE SCALE GENOMIC DNA]</scope>
    <source>
        <strain evidence="2 3">DSM 22867</strain>
    </source>
</reference>
<dbReference type="Proteomes" id="UP000266482">
    <property type="component" value="Unassembled WGS sequence"/>
</dbReference>
<evidence type="ECO:0000313" key="3">
    <source>
        <dbReference type="Proteomes" id="UP000266482"/>
    </source>
</evidence>
<protein>
    <recommendedName>
        <fullName evidence="4">MFS transporter</fullName>
    </recommendedName>
</protein>